<keyword evidence="1" id="KW-1015">Disulfide bond</keyword>
<accession>A0A8T2N5M4</accession>
<evidence type="ECO:0000259" key="3">
    <source>
        <dbReference type="PROSITE" id="PS51117"/>
    </source>
</evidence>
<evidence type="ECO:0000313" key="5">
    <source>
        <dbReference type="EMBL" id="KAG9333871.1"/>
    </source>
</evidence>
<evidence type="ECO:0000256" key="1">
    <source>
        <dbReference type="ARBA" id="ARBA00023157"/>
    </source>
</evidence>
<sequence length="79" mass="8377">LCTSAQLLPSDPQGCAGGSCYPSTGNLLIGRAANLTATSTCGLQGPETYCIVSHLQEADKCFLCDSRRPYDPDDNRNSH</sequence>
<dbReference type="Pfam" id="PF00055">
    <property type="entry name" value="Laminin_N"/>
    <property type="match status" value="1"/>
</dbReference>
<dbReference type="EMBL" id="JAFBMS010002560">
    <property type="protein sequence ID" value="KAG9328206.1"/>
    <property type="molecule type" value="Genomic_DNA"/>
</dbReference>
<name>A0A8T2N5M4_9TELE</name>
<evidence type="ECO:0000313" key="6">
    <source>
        <dbReference type="Proteomes" id="UP000824540"/>
    </source>
</evidence>
<feature type="non-terminal residue" evidence="5">
    <location>
        <position position="79"/>
    </location>
</feature>
<gene>
    <name evidence="5" type="ORF">JZ751_010022</name>
    <name evidence="4" type="ORF">JZ751_015850</name>
</gene>
<keyword evidence="2" id="KW-0424">Laminin EGF-like domain</keyword>
<feature type="non-terminal residue" evidence="5">
    <location>
        <position position="1"/>
    </location>
</feature>
<evidence type="ECO:0000256" key="2">
    <source>
        <dbReference type="ARBA" id="ARBA00023292"/>
    </source>
</evidence>
<proteinExistence type="predicted"/>
<dbReference type="Proteomes" id="UP000824540">
    <property type="component" value="Unassembled WGS sequence"/>
</dbReference>
<feature type="domain" description="Laminin N-terminal" evidence="3">
    <location>
        <begin position="16"/>
        <end position="79"/>
    </location>
</feature>
<dbReference type="OrthoDB" id="5985440at2759"/>
<evidence type="ECO:0000313" key="4">
    <source>
        <dbReference type="EMBL" id="KAG9328206.1"/>
    </source>
</evidence>
<dbReference type="InterPro" id="IPR008211">
    <property type="entry name" value="Laminin_N"/>
</dbReference>
<reference evidence="5" key="1">
    <citation type="thesis" date="2021" institute="BYU ScholarsArchive" country="Provo, UT, USA">
        <title>Applications of and Algorithms for Genome Assembly and Genomic Analyses with an Emphasis on Marine Teleosts.</title>
        <authorList>
            <person name="Pickett B.D."/>
        </authorList>
    </citation>
    <scope>NUCLEOTIDE SEQUENCE</scope>
    <source>
        <strain evidence="5">HI-2016</strain>
    </source>
</reference>
<dbReference type="PROSITE" id="PS51117">
    <property type="entry name" value="LAMININ_NTER"/>
    <property type="match status" value="1"/>
</dbReference>
<keyword evidence="6" id="KW-1185">Reference proteome</keyword>
<protein>
    <recommendedName>
        <fullName evidence="3">Laminin N-terminal domain-containing protein</fullName>
    </recommendedName>
</protein>
<dbReference type="EMBL" id="JAFBMS010000172">
    <property type="protein sequence ID" value="KAG9333871.1"/>
    <property type="molecule type" value="Genomic_DNA"/>
</dbReference>
<dbReference type="AlphaFoldDB" id="A0A8T2N5M4"/>
<dbReference type="Gene3D" id="2.60.120.260">
    <property type="entry name" value="Galactose-binding domain-like"/>
    <property type="match status" value="1"/>
</dbReference>
<comment type="caution">
    <text evidence="5">The sequence shown here is derived from an EMBL/GenBank/DDBJ whole genome shotgun (WGS) entry which is preliminary data.</text>
</comment>
<organism evidence="5 6">
    <name type="scientific">Albula glossodonta</name>
    <name type="common">roundjaw bonefish</name>
    <dbReference type="NCBI Taxonomy" id="121402"/>
    <lineage>
        <taxon>Eukaryota</taxon>
        <taxon>Metazoa</taxon>
        <taxon>Chordata</taxon>
        <taxon>Craniata</taxon>
        <taxon>Vertebrata</taxon>
        <taxon>Euteleostomi</taxon>
        <taxon>Actinopterygii</taxon>
        <taxon>Neopterygii</taxon>
        <taxon>Teleostei</taxon>
        <taxon>Albuliformes</taxon>
        <taxon>Albulidae</taxon>
        <taxon>Albula</taxon>
    </lineage>
</organism>